<evidence type="ECO:0000256" key="2">
    <source>
        <dbReference type="ARBA" id="ARBA00022676"/>
    </source>
</evidence>
<evidence type="ECO:0000256" key="5">
    <source>
        <dbReference type="ARBA" id="ARBA00022989"/>
    </source>
</evidence>
<evidence type="ECO:0000259" key="8">
    <source>
        <dbReference type="Pfam" id="PF00535"/>
    </source>
</evidence>
<feature type="transmembrane region" description="Helical" evidence="7">
    <location>
        <begin position="230"/>
        <end position="250"/>
    </location>
</feature>
<evidence type="ECO:0000256" key="6">
    <source>
        <dbReference type="ARBA" id="ARBA00023136"/>
    </source>
</evidence>
<dbReference type="EMBL" id="JAMDLW010000023">
    <property type="protein sequence ID" value="MCY9521537.1"/>
    <property type="molecule type" value="Genomic_DNA"/>
</dbReference>
<dbReference type="CDD" id="cd04187">
    <property type="entry name" value="DPM1_like_bac"/>
    <property type="match status" value="1"/>
</dbReference>
<comment type="caution">
    <text evidence="9">The sequence shown here is derived from an EMBL/GenBank/DDBJ whole genome shotgun (WGS) entry which is preliminary data.</text>
</comment>
<gene>
    <name evidence="9" type="ORF">M5X09_18005</name>
</gene>
<evidence type="ECO:0000256" key="1">
    <source>
        <dbReference type="ARBA" id="ARBA00004141"/>
    </source>
</evidence>
<comment type="subcellular location">
    <subcellularLocation>
        <location evidence="1">Membrane</location>
        <topology evidence="1">Multi-pass membrane protein</topology>
    </subcellularLocation>
</comment>
<keyword evidence="6 7" id="KW-0472">Membrane</keyword>
<dbReference type="InterPro" id="IPR050256">
    <property type="entry name" value="Glycosyltransferase_2"/>
</dbReference>
<dbReference type="Pfam" id="PF00535">
    <property type="entry name" value="Glycos_transf_2"/>
    <property type="match status" value="1"/>
</dbReference>
<keyword evidence="2" id="KW-0328">Glycosyltransferase</keyword>
<keyword evidence="3" id="KW-0808">Transferase</keyword>
<evidence type="ECO:0000256" key="4">
    <source>
        <dbReference type="ARBA" id="ARBA00022692"/>
    </source>
</evidence>
<dbReference type="SUPFAM" id="SSF53448">
    <property type="entry name" value="Nucleotide-diphospho-sugar transferases"/>
    <property type="match status" value="1"/>
</dbReference>
<dbReference type="Proteomes" id="UP001207626">
    <property type="component" value="Unassembled WGS sequence"/>
</dbReference>
<dbReference type="InterPro" id="IPR001173">
    <property type="entry name" value="Glyco_trans_2-like"/>
</dbReference>
<dbReference type="Gene3D" id="3.90.550.10">
    <property type="entry name" value="Spore Coat Polysaccharide Biosynthesis Protein SpsA, Chain A"/>
    <property type="match status" value="1"/>
</dbReference>
<keyword evidence="5 7" id="KW-1133">Transmembrane helix</keyword>
<dbReference type="PANTHER" id="PTHR48090">
    <property type="entry name" value="UNDECAPRENYL-PHOSPHATE 4-DEOXY-4-FORMAMIDO-L-ARABINOSE TRANSFERASE-RELATED"/>
    <property type="match status" value="1"/>
</dbReference>
<evidence type="ECO:0000313" key="9">
    <source>
        <dbReference type="EMBL" id="MCY9521537.1"/>
    </source>
</evidence>
<evidence type="ECO:0000313" key="10">
    <source>
        <dbReference type="Proteomes" id="UP001207626"/>
    </source>
</evidence>
<dbReference type="InterPro" id="IPR029044">
    <property type="entry name" value="Nucleotide-diphossugar_trans"/>
</dbReference>
<evidence type="ECO:0000256" key="3">
    <source>
        <dbReference type="ARBA" id="ARBA00022679"/>
    </source>
</evidence>
<feature type="transmembrane region" description="Helical" evidence="7">
    <location>
        <begin position="262"/>
        <end position="287"/>
    </location>
</feature>
<accession>A0ABT4DW07</accession>
<keyword evidence="10" id="KW-1185">Reference proteome</keyword>
<keyword evidence="4 7" id="KW-0812">Transmembrane</keyword>
<proteinExistence type="predicted"/>
<dbReference type="RefSeq" id="WP_268601550.1">
    <property type="nucleotide sequence ID" value="NZ_JAMDLV010000006.1"/>
</dbReference>
<evidence type="ECO:0000256" key="7">
    <source>
        <dbReference type="SAM" id="Phobius"/>
    </source>
</evidence>
<organism evidence="9 10">
    <name type="scientific">Paenibacillus apiarius</name>
    <dbReference type="NCBI Taxonomy" id="46240"/>
    <lineage>
        <taxon>Bacteria</taxon>
        <taxon>Bacillati</taxon>
        <taxon>Bacillota</taxon>
        <taxon>Bacilli</taxon>
        <taxon>Bacillales</taxon>
        <taxon>Paenibacillaceae</taxon>
        <taxon>Paenibacillus</taxon>
    </lineage>
</organism>
<name>A0ABT4DW07_9BACL</name>
<dbReference type="PANTHER" id="PTHR48090:SF1">
    <property type="entry name" value="PROPHAGE BACTOPRENOL GLUCOSYL TRANSFERASE HOMOLOG"/>
    <property type="match status" value="1"/>
</dbReference>
<sequence length="323" mass="36533">MNPEITIIVPVYNEEANIIEALTSIRSHMLQLGERFEMLVVDDGSKDRTWLRIEACCRRFAEMSAIRLSRNFGKELALCAGLEQANGNAIIVMDADLQHPPALFPEMVHKWRVEGYEIVECVKRSRGKEPLQKKWGSALFYMLLNRMSGFDLRGASDFKLLDRKVVEAWRDMPERNTFFRGMTAWLGFSRARIEFEVPKRIGSTSRWGLVSLVKLAVQAVTSFSSLPLRFVNFAGMLFLLGAVALGGQTLYRKLVGEAVTGFTTVILLQLMIGSVIMVSLGIVGEYISAIYNETKQRPRYVVRERIAAKTTKEIANELLCVQK</sequence>
<protein>
    <submittedName>
        <fullName evidence="9">Glycosyltransferase family 2 protein</fullName>
    </submittedName>
</protein>
<reference evidence="9 10" key="1">
    <citation type="submission" date="2022-05" db="EMBL/GenBank/DDBJ databases">
        <title>Genome Sequencing of Bee-Associated Microbes.</title>
        <authorList>
            <person name="Dunlap C."/>
        </authorList>
    </citation>
    <scope>NUCLEOTIDE SEQUENCE [LARGE SCALE GENOMIC DNA]</scope>
    <source>
        <strain evidence="9 10">NRRL NRS-1438</strain>
    </source>
</reference>
<feature type="domain" description="Glycosyltransferase 2-like" evidence="8">
    <location>
        <begin position="6"/>
        <end position="155"/>
    </location>
</feature>